<comment type="caution">
    <text evidence="1">The sequence shown here is derived from an EMBL/GenBank/DDBJ whole genome shotgun (WGS) entry which is preliminary data.</text>
</comment>
<proteinExistence type="predicted"/>
<reference evidence="1 2" key="1">
    <citation type="journal article" date="2018" name="Nat. Biotechnol.">
        <title>A standardized bacterial taxonomy based on genome phylogeny substantially revises the tree of life.</title>
        <authorList>
            <person name="Parks D.H."/>
            <person name="Chuvochina M."/>
            <person name="Waite D.W."/>
            <person name="Rinke C."/>
            <person name="Skarshewski A."/>
            <person name="Chaumeil P.A."/>
            <person name="Hugenholtz P."/>
        </authorList>
    </citation>
    <scope>NUCLEOTIDE SEQUENCE [LARGE SCALE GENOMIC DNA]</scope>
    <source>
        <strain evidence="1">UBA9049</strain>
    </source>
</reference>
<name>A0A3B8WIR8_MARNT</name>
<accession>A0A3B8WIR8</accession>
<feature type="non-terminal residue" evidence="1">
    <location>
        <position position="1"/>
    </location>
</feature>
<dbReference type="Proteomes" id="UP000261325">
    <property type="component" value="Unassembled WGS sequence"/>
</dbReference>
<dbReference type="EMBL" id="DLYI01000279">
    <property type="protein sequence ID" value="HAC30139.1"/>
    <property type="molecule type" value="Genomic_DNA"/>
</dbReference>
<dbReference type="AlphaFoldDB" id="A0A3B8WIR8"/>
<evidence type="ECO:0000313" key="2">
    <source>
        <dbReference type="Proteomes" id="UP000261325"/>
    </source>
</evidence>
<sequence>APVVILARPDAEALGVRDGDSLTLLGVREGDSLMLFGGPDITVSEQEDWPPGWAGLPAGLLPGLGQGATLTLGKPTGGES</sequence>
<evidence type="ECO:0000313" key="1">
    <source>
        <dbReference type="EMBL" id="HAC30139.1"/>
    </source>
</evidence>
<gene>
    <name evidence="1" type="ORF">DCF82_20385</name>
</gene>
<protein>
    <submittedName>
        <fullName evidence="1">Uncharacterized protein</fullName>
    </submittedName>
</protein>
<organism evidence="1 2">
    <name type="scientific">Marinobacter nauticus</name>
    <name type="common">Marinobacter hydrocarbonoclasticus</name>
    <name type="synonym">Marinobacter aquaeolei</name>
    <dbReference type="NCBI Taxonomy" id="2743"/>
    <lineage>
        <taxon>Bacteria</taxon>
        <taxon>Pseudomonadati</taxon>
        <taxon>Pseudomonadota</taxon>
        <taxon>Gammaproteobacteria</taxon>
        <taxon>Pseudomonadales</taxon>
        <taxon>Marinobacteraceae</taxon>
        <taxon>Marinobacter</taxon>
    </lineage>
</organism>